<sequence length="213" mass="23957">MALNYKKLDYKTEWLEYPDVAPTLKSLGVPPNDPGSNFAYSIPVVRLDEKTYVMDSRKIADALEKHHPSPSLHLDSSILPKLEAMIGKAMMALAGAVMPRIPKQLLNEPSEEYFERTRAARFGMSLAQFEKEKGGDSAWEAAKPAIEEMAELLKMEGGPYFMGKTVSYADFVVVSLLQFLKRTGDDLYERMVAYDPAYSKLYEACAEWLARAD</sequence>
<organism evidence="3 4">
    <name type="scientific">Cryomyces minteri</name>
    <dbReference type="NCBI Taxonomy" id="331657"/>
    <lineage>
        <taxon>Eukaryota</taxon>
        <taxon>Fungi</taxon>
        <taxon>Dikarya</taxon>
        <taxon>Ascomycota</taxon>
        <taxon>Pezizomycotina</taxon>
        <taxon>Dothideomycetes</taxon>
        <taxon>Dothideomycetes incertae sedis</taxon>
        <taxon>Cryomyces</taxon>
    </lineage>
</organism>
<feature type="domain" description="GST N-terminal" evidence="1">
    <location>
        <begin position="1"/>
        <end position="65"/>
    </location>
</feature>
<feature type="domain" description="Glutathione S-transferase UstS-like C-terminal" evidence="2">
    <location>
        <begin position="88"/>
        <end position="185"/>
    </location>
</feature>
<evidence type="ECO:0008006" key="5">
    <source>
        <dbReference type="Google" id="ProtNLM"/>
    </source>
</evidence>
<dbReference type="InterPro" id="IPR054416">
    <property type="entry name" value="GST_UstS-like_C"/>
</dbReference>
<gene>
    <name evidence="3" type="ORF">B0A49_04844</name>
</gene>
<evidence type="ECO:0000259" key="2">
    <source>
        <dbReference type="Pfam" id="PF22041"/>
    </source>
</evidence>
<comment type="caution">
    <text evidence="3">The sequence shown here is derived from an EMBL/GenBank/DDBJ whole genome shotgun (WGS) entry which is preliminary data.</text>
</comment>
<proteinExistence type="predicted"/>
<evidence type="ECO:0000313" key="4">
    <source>
        <dbReference type="Proteomes" id="UP000308768"/>
    </source>
</evidence>
<dbReference type="SUPFAM" id="SSF47616">
    <property type="entry name" value="GST C-terminal domain-like"/>
    <property type="match status" value="1"/>
</dbReference>
<dbReference type="EMBL" id="NAJN01000235">
    <property type="protein sequence ID" value="TKA76478.1"/>
    <property type="molecule type" value="Genomic_DNA"/>
</dbReference>
<dbReference type="Pfam" id="PF22041">
    <property type="entry name" value="GST_C_7"/>
    <property type="match status" value="1"/>
</dbReference>
<dbReference type="Pfam" id="PF13409">
    <property type="entry name" value="GST_N_2"/>
    <property type="match status" value="1"/>
</dbReference>
<reference evidence="3 4" key="1">
    <citation type="submission" date="2017-03" db="EMBL/GenBank/DDBJ databases">
        <title>Genomes of endolithic fungi from Antarctica.</title>
        <authorList>
            <person name="Coleine C."/>
            <person name="Masonjones S."/>
            <person name="Stajich J.E."/>
        </authorList>
    </citation>
    <scope>NUCLEOTIDE SEQUENCE [LARGE SCALE GENOMIC DNA]</scope>
    <source>
        <strain evidence="3 4">CCFEE 5187</strain>
    </source>
</reference>
<dbReference type="OrthoDB" id="4951845at2759"/>
<accession>A0A4U0XLS0</accession>
<evidence type="ECO:0000259" key="1">
    <source>
        <dbReference type="Pfam" id="PF13409"/>
    </source>
</evidence>
<protein>
    <recommendedName>
        <fullName evidence="5">GST N-terminal domain-containing protein</fullName>
    </recommendedName>
</protein>
<dbReference type="Gene3D" id="3.40.30.10">
    <property type="entry name" value="Glutaredoxin"/>
    <property type="match status" value="1"/>
</dbReference>
<name>A0A4U0XLS0_9PEZI</name>
<dbReference type="Proteomes" id="UP000308768">
    <property type="component" value="Unassembled WGS sequence"/>
</dbReference>
<dbReference type="Gene3D" id="1.20.1050.10">
    <property type="match status" value="1"/>
</dbReference>
<keyword evidence="4" id="KW-1185">Reference proteome</keyword>
<dbReference type="InterPro" id="IPR004045">
    <property type="entry name" value="Glutathione_S-Trfase_N"/>
</dbReference>
<evidence type="ECO:0000313" key="3">
    <source>
        <dbReference type="EMBL" id="TKA76478.1"/>
    </source>
</evidence>
<dbReference type="AlphaFoldDB" id="A0A4U0XLS0"/>
<dbReference type="InterPro" id="IPR036282">
    <property type="entry name" value="Glutathione-S-Trfase_C_sf"/>
</dbReference>